<gene>
    <name evidence="9" type="ORF">CKO45_02610</name>
</gene>
<evidence type="ECO:0000256" key="4">
    <source>
        <dbReference type="ARBA" id="ARBA00022475"/>
    </source>
</evidence>
<dbReference type="PRINTS" id="PR00702">
    <property type="entry name" value="ACRIFLAVINRP"/>
</dbReference>
<keyword evidence="3" id="KW-0813">Transport</keyword>
<organism evidence="9 10">
    <name type="scientific">Paracraurococcus ruber</name>
    <dbReference type="NCBI Taxonomy" id="77675"/>
    <lineage>
        <taxon>Bacteria</taxon>
        <taxon>Pseudomonadati</taxon>
        <taxon>Pseudomonadota</taxon>
        <taxon>Alphaproteobacteria</taxon>
        <taxon>Acetobacterales</taxon>
        <taxon>Roseomonadaceae</taxon>
        <taxon>Paracraurococcus</taxon>
    </lineage>
</organism>
<dbReference type="Proteomes" id="UP000697995">
    <property type="component" value="Unassembled WGS sequence"/>
</dbReference>
<dbReference type="Gene3D" id="3.30.2090.10">
    <property type="entry name" value="Multidrug efflux transporter AcrB TolC docking domain, DN and DC subdomains"/>
    <property type="match status" value="2"/>
</dbReference>
<dbReference type="Gene3D" id="3.30.70.1320">
    <property type="entry name" value="Multidrug efflux transporter AcrB pore domain like"/>
    <property type="match status" value="1"/>
</dbReference>
<feature type="transmembrane region" description="Helical" evidence="8">
    <location>
        <begin position="468"/>
        <end position="491"/>
    </location>
</feature>
<reference evidence="9 10" key="1">
    <citation type="journal article" date="2020" name="Microorganisms">
        <title>Osmotic Adaptation and Compatible Solute Biosynthesis of Phototrophic Bacteria as Revealed from Genome Analyses.</title>
        <authorList>
            <person name="Imhoff J.F."/>
            <person name="Rahn T."/>
            <person name="Kunzel S."/>
            <person name="Keller A."/>
            <person name="Neulinger S.C."/>
        </authorList>
    </citation>
    <scope>NUCLEOTIDE SEQUENCE [LARGE SCALE GENOMIC DNA]</scope>
    <source>
        <strain evidence="9 10">DSM 15382</strain>
    </source>
</reference>
<feature type="transmembrane region" description="Helical" evidence="8">
    <location>
        <begin position="343"/>
        <end position="367"/>
    </location>
</feature>
<feature type="transmembrane region" description="Helical" evidence="8">
    <location>
        <begin position="884"/>
        <end position="903"/>
    </location>
</feature>
<keyword evidence="5 8" id="KW-0812">Transmembrane</keyword>
<evidence type="ECO:0000256" key="6">
    <source>
        <dbReference type="ARBA" id="ARBA00022989"/>
    </source>
</evidence>
<sequence length="1019" mass="109303">MIARLTDAALANRAVVLVLVAMLVAMGLYDLRRLPIDAQPDISPRQVLVITQAPGLGPLEVERFVTFPVELALQGLPRMENLRSVTRYGLSVVYVRFADDMDIYAARNLVFSRLPSVQVPPEAGTPQMGPVSTGLGEIFQFEVRGPGRSLMELRTILDWQVAPRLRQVPGVIDMNANGGELKTYEVQVAADALTRYGLSLAEVFAAIQRNNGARGGATLERNGEQAVIRGEGLIQDPDDIGRIVLRTGEGGVPLYVRDIARVVPAARPRLGAVTRDGKGEAVVGVALMLLGENTREVGERVKAAAAEIGKSLPPGVEIAPYYDRADLIERTIHTVAKNLIEGAVLVVVVLLVLLGNIRAGLVVAAAIPLSMLAAATAMVHSGLSGNLMSLGAIDFGLIVDGAVVMIETVVRRRAEHPDRPVDAVVREAAHEVGRPILFAVTIITVVYLPLLSLQGVEGKMFRPMALTVVYALVASLVLTLVLMPVLASFALRGRIAEHDSRVVGWVRRRYAPLLDASERHPVPVIGLALALLVGSGLLATRLGAEFIPRLDEGALAVTITKLPSIGLSTAIETTTLVEKTLLGFPEVETVVSLSGSSEIPTDPMGVEQNDTFIMLKPREQWVTAPDREGLIEAFAAALDREVPGLALSWSQPIEMRMQDLLQGVRSDVAILIYGDDPAQLRRAAEATAQAVARVPGAEDVKAEQTVGQPYLRVIVDREAVARYGLNASDVLDVVEALGGRTVGTLVEGNARFDIRVRLRPEDRMDPDRIRELRIADGAGRAVPLTQLARVVTEDGPAQISREKGRRRITVEANVRGRDIASFVGDAQALVAREVRLPPGYAMEWGGQFQNLQQATARLSVVVPAALALIFALLFIMFRSLRLSALIFVNVPFAATGGVLALWLRGLPFSISAAVGFIALFGIAVLNGVVLVSTIVEQRREGKLPMQAARDAAIQRLRPVLMTATVASLGFLPMAISTSAGAEVQRPLATVVIGGLVTATMLTLLVLPVLYPRIIGRAAR</sequence>
<keyword evidence="7 8" id="KW-0472">Membrane</keyword>
<keyword evidence="10" id="KW-1185">Reference proteome</keyword>
<evidence type="ECO:0000256" key="7">
    <source>
        <dbReference type="ARBA" id="ARBA00023136"/>
    </source>
</evidence>
<dbReference type="EMBL" id="NRSG01000010">
    <property type="protein sequence ID" value="MBK1657121.1"/>
    <property type="molecule type" value="Genomic_DNA"/>
</dbReference>
<evidence type="ECO:0000256" key="8">
    <source>
        <dbReference type="SAM" id="Phobius"/>
    </source>
</evidence>
<evidence type="ECO:0000256" key="1">
    <source>
        <dbReference type="ARBA" id="ARBA00004651"/>
    </source>
</evidence>
<keyword evidence="4" id="KW-1003">Cell membrane</keyword>
<keyword evidence="6 8" id="KW-1133">Transmembrane helix</keyword>
<comment type="subcellular location">
    <subcellularLocation>
        <location evidence="1">Cell membrane</location>
        <topology evidence="1">Multi-pass membrane protein</topology>
    </subcellularLocation>
</comment>
<evidence type="ECO:0000313" key="9">
    <source>
        <dbReference type="EMBL" id="MBK1657121.1"/>
    </source>
</evidence>
<dbReference type="PANTHER" id="PTHR32063:SF24">
    <property type="entry name" value="CATION EFFLUX SYSTEM (ACRB_ACRD_ACRF FAMILY)"/>
    <property type="match status" value="1"/>
</dbReference>
<dbReference type="SUPFAM" id="SSF82714">
    <property type="entry name" value="Multidrug efflux transporter AcrB TolC docking domain, DN and DC subdomains"/>
    <property type="match status" value="2"/>
</dbReference>
<dbReference type="NCBIfam" id="TIGR00914">
    <property type="entry name" value="2A0601"/>
    <property type="match status" value="1"/>
</dbReference>
<dbReference type="InterPro" id="IPR027463">
    <property type="entry name" value="AcrB_DN_DC_subdom"/>
</dbReference>
<evidence type="ECO:0000256" key="5">
    <source>
        <dbReference type="ARBA" id="ARBA00022692"/>
    </source>
</evidence>
<name>A0ABS1CS62_9PROT</name>
<feature type="transmembrane region" description="Helical" evidence="8">
    <location>
        <begin position="436"/>
        <end position="456"/>
    </location>
</feature>
<dbReference type="Gene3D" id="3.30.70.1440">
    <property type="entry name" value="Multidrug efflux transporter AcrB pore domain"/>
    <property type="match status" value="1"/>
</dbReference>
<comment type="caution">
    <text evidence="9">The sequence shown here is derived from an EMBL/GenBank/DDBJ whole genome shotgun (WGS) entry which is preliminary data.</text>
</comment>
<feature type="transmembrane region" description="Helical" evidence="8">
    <location>
        <begin position="387"/>
        <end position="410"/>
    </location>
</feature>
<evidence type="ECO:0000256" key="3">
    <source>
        <dbReference type="ARBA" id="ARBA00022448"/>
    </source>
</evidence>
<dbReference type="PANTHER" id="PTHR32063">
    <property type="match status" value="1"/>
</dbReference>
<feature type="transmembrane region" description="Helical" evidence="8">
    <location>
        <begin position="14"/>
        <end position="31"/>
    </location>
</feature>
<dbReference type="Gene3D" id="3.30.70.1430">
    <property type="entry name" value="Multidrug efflux transporter AcrB pore domain"/>
    <property type="match status" value="2"/>
</dbReference>
<proteinExistence type="inferred from homology"/>
<feature type="transmembrane region" description="Helical" evidence="8">
    <location>
        <begin position="858"/>
        <end position="877"/>
    </location>
</feature>
<dbReference type="Gene3D" id="1.20.1640.10">
    <property type="entry name" value="Multidrug efflux transporter AcrB transmembrane domain"/>
    <property type="match status" value="2"/>
</dbReference>
<protein>
    <submittedName>
        <fullName evidence="9">CusA/CzcA family heavy metal efflux RND transporter</fullName>
    </submittedName>
</protein>
<feature type="transmembrane region" description="Helical" evidence="8">
    <location>
        <begin position="524"/>
        <end position="544"/>
    </location>
</feature>
<dbReference type="InterPro" id="IPR001036">
    <property type="entry name" value="Acrflvin-R"/>
</dbReference>
<feature type="transmembrane region" description="Helical" evidence="8">
    <location>
        <begin position="909"/>
        <end position="935"/>
    </location>
</feature>
<evidence type="ECO:0000313" key="10">
    <source>
        <dbReference type="Proteomes" id="UP000697995"/>
    </source>
</evidence>
<dbReference type="SUPFAM" id="SSF82693">
    <property type="entry name" value="Multidrug efflux transporter AcrB pore domain, PN1, PN2, PC1 and PC2 subdomains"/>
    <property type="match status" value="2"/>
</dbReference>
<feature type="transmembrane region" description="Helical" evidence="8">
    <location>
        <begin position="956"/>
        <end position="975"/>
    </location>
</feature>
<accession>A0ABS1CS62</accession>
<comment type="similarity">
    <text evidence="2">Belongs to the resistance-nodulation-cell division (RND) (TC 2.A.6) family.</text>
</comment>
<dbReference type="InterPro" id="IPR004763">
    <property type="entry name" value="CusA-like"/>
</dbReference>
<evidence type="ECO:0000256" key="2">
    <source>
        <dbReference type="ARBA" id="ARBA00010942"/>
    </source>
</evidence>
<feature type="transmembrane region" description="Helical" evidence="8">
    <location>
        <begin position="987"/>
        <end position="1010"/>
    </location>
</feature>
<dbReference type="SUPFAM" id="SSF82866">
    <property type="entry name" value="Multidrug efflux transporter AcrB transmembrane domain"/>
    <property type="match status" value="2"/>
</dbReference>
<dbReference type="Pfam" id="PF00873">
    <property type="entry name" value="ACR_tran"/>
    <property type="match status" value="1"/>
</dbReference>